<dbReference type="OrthoDB" id="4760831at2759"/>
<dbReference type="AlphaFoldDB" id="A0A9P8TWK3"/>
<reference evidence="2" key="1">
    <citation type="submission" date="2021-08" db="EMBL/GenBank/DDBJ databases">
        <title>Chromosome-Level Trichoderma cornu-damae using Hi-C Data.</title>
        <authorList>
            <person name="Kim C.S."/>
        </authorList>
    </citation>
    <scope>NUCLEOTIDE SEQUENCE</scope>
    <source>
        <strain evidence="2">KA19-0412C</strain>
    </source>
</reference>
<evidence type="ECO:0000313" key="2">
    <source>
        <dbReference type="EMBL" id="KAH6607553.1"/>
    </source>
</evidence>
<evidence type="ECO:0000313" key="3">
    <source>
        <dbReference type="Proteomes" id="UP000827724"/>
    </source>
</evidence>
<feature type="region of interest" description="Disordered" evidence="1">
    <location>
        <begin position="219"/>
        <end position="243"/>
    </location>
</feature>
<evidence type="ECO:0000256" key="1">
    <source>
        <dbReference type="SAM" id="MobiDB-lite"/>
    </source>
</evidence>
<comment type="caution">
    <text evidence="2">The sequence shown here is derived from an EMBL/GenBank/DDBJ whole genome shotgun (WGS) entry which is preliminary data.</text>
</comment>
<sequence>MQAILKEINDSVKGAFPNSTSKYKAVHALLLSWGDDGLDSDATVEELKKLLSTGYGYNVERWQIPSERADHLLNRRLLDFIDAYETEEQADCLFIIYYIGHGYLDRGRRAMWSSRPCSPGEDGIPTVRWFAHEALFMTAKHDTLFLFDCCASGSAGLGEMTTTGIKETIAACGFETWAPGDSSHSFTTALINALGTMARERPFTAAILHQRILQHLQHVDPSTDHDEPGHVRTDGRPSDGERRKTPVHIMLNQEPSYCHSSIQLVGQHSVAANACKRPEESLAEWNDEQREHTDVIVSIRLAGELNIDEFTQWIRSVPLLALSIKVHSVVHRNPTMVLLGLPVAAWDLLSEETSCRFVGYGQSRNMMLGFEHLLFPEAEFMGRQERQTHSQAVQNTLTRASEEPDATRLREWFYEQYFTRLLESEPESLSNRYAADMRHLHIGHALLEPQPPLAVRVGTLGYLCGGTWHRMEMPPTAQLAFRKTLGQLAAKPQGVGSFSVRICRQDQYTYTLKDGWGALLLPSRRIRYERAEASELLTWAHSNAQKVLAKHPDVKRYGFYFVSGTYITNNFQIITRNGPAGGHVTVRKSEPHDTWEYPRGDKYEGERECKVYAEDAVVFFQGYHFTYKKISSNENASHIVKDPLILVEPRPLYEFLYTPFIWPHDDRRIEDPRMSLGSHFG</sequence>
<dbReference type="Proteomes" id="UP000827724">
    <property type="component" value="Unassembled WGS sequence"/>
</dbReference>
<proteinExistence type="predicted"/>
<dbReference type="EMBL" id="JAIWOZ010000003">
    <property type="protein sequence ID" value="KAH6607553.1"/>
    <property type="molecule type" value="Genomic_DNA"/>
</dbReference>
<keyword evidence="3" id="KW-1185">Reference proteome</keyword>
<name>A0A9P8TWK3_9HYPO</name>
<protein>
    <recommendedName>
        <fullName evidence="4">Caspase domain-containing protein</fullName>
    </recommendedName>
</protein>
<evidence type="ECO:0008006" key="4">
    <source>
        <dbReference type="Google" id="ProtNLM"/>
    </source>
</evidence>
<organism evidence="2 3">
    <name type="scientific">Trichoderma cornu-damae</name>
    <dbReference type="NCBI Taxonomy" id="654480"/>
    <lineage>
        <taxon>Eukaryota</taxon>
        <taxon>Fungi</taxon>
        <taxon>Dikarya</taxon>
        <taxon>Ascomycota</taxon>
        <taxon>Pezizomycotina</taxon>
        <taxon>Sordariomycetes</taxon>
        <taxon>Hypocreomycetidae</taxon>
        <taxon>Hypocreales</taxon>
        <taxon>Hypocreaceae</taxon>
        <taxon>Trichoderma</taxon>
    </lineage>
</organism>
<accession>A0A9P8TWK3</accession>
<gene>
    <name evidence="2" type="ORF">Trco_003866</name>
</gene>